<gene>
    <name evidence="2" type="ORF">WN51_08928</name>
</gene>
<organism evidence="2 3">
    <name type="scientific">Melipona quadrifasciata</name>
    <dbReference type="NCBI Taxonomy" id="166423"/>
    <lineage>
        <taxon>Eukaryota</taxon>
        <taxon>Metazoa</taxon>
        <taxon>Ecdysozoa</taxon>
        <taxon>Arthropoda</taxon>
        <taxon>Hexapoda</taxon>
        <taxon>Insecta</taxon>
        <taxon>Pterygota</taxon>
        <taxon>Neoptera</taxon>
        <taxon>Endopterygota</taxon>
        <taxon>Hymenoptera</taxon>
        <taxon>Apocrita</taxon>
        <taxon>Aculeata</taxon>
        <taxon>Apoidea</taxon>
        <taxon>Anthophila</taxon>
        <taxon>Apidae</taxon>
        <taxon>Melipona</taxon>
    </lineage>
</organism>
<proteinExistence type="predicted"/>
<accession>A0A0M8ZMU3</accession>
<protein>
    <submittedName>
        <fullName evidence="2">Uncharacterized protein</fullName>
    </submittedName>
</protein>
<evidence type="ECO:0000313" key="3">
    <source>
        <dbReference type="Proteomes" id="UP000053105"/>
    </source>
</evidence>
<reference evidence="2 3" key="1">
    <citation type="submission" date="2015-07" db="EMBL/GenBank/DDBJ databases">
        <title>The genome of Melipona quadrifasciata.</title>
        <authorList>
            <person name="Pan H."/>
            <person name="Kapheim K."/>
        </authorList>
    </citation>
    <scope>NUCLEOTIDE SEQUENCE [LARGE SCALE GENOMIC DNA]</scope>
    <source>
        <strain evidence="2">0111107301</strain>
        <tissue evidence="2">Whole body</tissue>
    </source>
</reference>
<dbReference type="EMBL" id="KQ436039">
    <property type="protein sequence ID" value="KOX67500.1"/>
    <property type="molecule type" value="Genomic_DNA"/>
</dbReference>
<keyword evidence="1" id="KW-1133">Transmembrane helix</keyword>
<keyword evidence="1" id="KW-0812">Transmembrane</keyword>
<sequence length="60" mass="6981">MEEPLLYTVHPIIARFPVCPPSSPHFTFSSFVFPSVSLYPILSSYHIFSVLLKIFYTFRL</sequence>
<evidence type="ECO:0000256" key="1">
    <source>
        <dbReference type="SAM" id="Phobius"/>
    </source>
</evidence>
<name>A0A0M8ZMU3_9HYME</name>
<evidence type="ECO:0000313" key="2">
    <source>
        <dbReference type="EMBL" id="KOX67500.1"/>
    </source>
</evidence>
<feature type="transmembrane region" description="Helical" evidence="1">
    <location>
        <begin position="36"/>
        <end position="56"/>
    </location>
</feature>
<dbReference type="Proteomes" id="UP000053105">
    <property type="component" value="Unassembled WGS sequence"/>
</dbReference>
<keyword evidence="3" id="KW-1185">Reference proteome</keyword>
<dbReference type="AlphaFoldDB" id="A0A0M8ZMU3"/>
<keyword evidence="1" id="KW-0472">Membrane</keyword>